<accession>A0A8H4Q918</accession>
<dbReference type="AlphaFoldDB" id="A0A8H4Q918"/>
<feature type="compositionally biased region" description="Pro residues" evidence="1">
    <location>
        <begin position="367"/>
        <end position="380"/>
    </location>
</feature>
<evidence type="ECO:0000313" key="3">
    <source>
        <dbReference type="Proteomes" id="UP000562929"/>
    </source>
</evidence>
<dbReference type="Proteomes" id="UP000562929">
    <property type="component" value="Unassembled WGS sequence"/>
</dbReference>
<feature type="compositionally biased region" description="Basic and acidic residues" evidence="1">
    <location>
        <begin position="319"/>
        <end position="336"/>
    </location>
</feature>
<dbReference type="CDD" id="cd22265">
    <property type="entry name" value="UDM1_RNF168"/>
    <property type="match status" value="1"/>
</dbReference>
<gene>
    <name evidence="2" type="ORF">GQ602_001723</name>
</gene>
<proteinExistence type="predicted"/>
<keyword evidence="3" id="KW-1185">Reference proteome</keyword>
<comment type="caution">
    <text evidence="2">The sequence shown here is derived from an EMBL/GenBank/DDBJ whole genome shotgun (WGS) entry which is preliminary data.</text>
</comment>
<dbReference type="OrthoDB" id="3357341at2759"/>
<evidence type="ECO:0000256" key="1">
    <source>
        <dbReference type="SAM" id="MobiDB-lite"/>
    </source>
</evidence>
<name>A0A8H4Q918_9HYPO</name>
<protein>
    <submittedName>
        <fullName evidence="2">Uncharacterized protein</fullName>
    </submittedName>
</protein>
<dbReference type="EMBL" id="JAACLJ010000002">
    <property type="protein sequence ID" value="KAF4591424.1"/>
    <property type="molecule type" value="Genomic_DNA"/>
</dbReference>
<feature type="compositionally biased region" description="Basic and acidic residues" evidence="1">
    <location>
        <begin position="290"/>
        <end position="308"/>
    </location>
</feature>
<organism evidence="2 3">
    <name type="scientific">Ophiocordyceps camponoti-floridani</name>
    <dbReference type="NCBI Taxonomy" id="2030778"/>
    <lineage>
        <taxon>Eukaryota</taxon>
        <taxon>Fungi</taxon>
        <taxon>Dikarya</taxon>
        <taxon>Ascomycota</taxon>
        <taxon>Pezizomycotina</taxon>
        <taxon>Sordariomycetes</taxon>
        <taxon>Hypocreomycetidae</taxon>
        <taxon>Hypocreales</taxon>
        <taxon>Ophiocordycipitaceae</taxon>
        <taxon>Ophiocordyceps</taxon>
    </lineage>
</organism>
<feature type="region of interest" description="Disordered" evidence="1">
    <location>
        <begin position="271"/>
        <end position="387"/>
    </location>
</feature>
<feature type="compositionally biased region" description="Gly residues" evidence="1">
    <location>
        <begin position="357"/>
        <end position="366"/>
    </location>
</feature>
<evidence type="ECO:0000313" key="2">
    <source>
        <dbReference type="EMBL" id="KAF4591424.1"/>
    </source>
</evidence>
<reference evidence="2 3" key="1">
    <citation type="journal article" date="2020" name="G3 (Bethesda)">
        <title>Genetic Underpinnings of Host Manipulation by Ophiocordyceps as Revealed by Comparative Transcriptomics.</title>
        <authorList>
            <person name="Will I."/>
            <person name="Das B."/>
            <person name="Trinh T."/>
            <person name="Brachmann A."/>
            <person name="Ohm R.A."/>
            <person name="de Bekker C."/>
        </authorList>
    </citation>
    <scope>NUCLEOTIDE SEQUENCE [LARGE SCALE GENOMIC DNA]</scope>
    <source>
        <strain evidence="2 3">EC05</strain>
    </source>
</reference>
<sequence>MLDDNLPTYRLLPSPKDPHDNFAYFSHNGSDPTAAYLLKRPPPATSRGTYALGLLDAQSPWLVYAEVLVRPEWSQPTLSAAELRASSTPPPPPPSSSSSSSSSTAVPLVPETFKVELCNPDLVVGVRLRPASWNKAEAWEFDVPEMSFKMPSASRIDRDDDASPVAALAPRVCFRWKRDSRLTRDMTCYMCGRSVAGKKSKEPDITIAMFRAAKNQGALTIYEPNLARVDVQDRKGLELVLLLGSVAIRDLYLAHRNDPFNLAGPGGNGPYASGALTSRPMASIPPPRPLPDRNADERQRRDEEEQRRIQRMLAEEEAQDRRRRDAEVERETERLRRQYGVAPCHHDARDGTPPMMPGGGGWHHGPGPGPGPGPAPPPRPNSVEHRRKFSNPLNYLMHGAYGGAAGGMATWT</sequence>
<feature type="region of interest" description="Disordered" evidence="1">
    <location>
        <begin position="80"/>
        <end position="105"/>
    </location>
</feature>